<reference evidence="2 3" key="1">
    <citation type="submission" date="2019-09" db="EMBL/GenBank/DDBJ databases">
        <authorList>
            <consortium name="DOE Joint Genome Institute"/>
            <person name="Mondo S.J."/>
            <person name="Navarro-Mendoza M.I."/>
            <person name="Perez-Arques C."/>
            <person name="Panchal S."/>
            <person name="Nicolas F.E."/>
            <person name="Ganguly P."/>
            <person name="Pangilinan J."/>
            <person name="Grigoriev I."/>
            <person name="Heitman J."/>
            <person name="Sanya K."/>
            <person name="Garre V."/>
        </authorList>
    </citation>
    <scope>NUCLEOTIDE SEQUENCE [LARGE SCALE GENOMIC DNA]</scope>
    <source>
        <strain evidence="2 3">MU402</strain>
    </source>
</reference>
<dbReference type="Proteomes" id="UP000469890">
    <property type="component" value="Unassembled WGS sequence"/>
</dbReference>
<proteinExistence type="predicted"/>
<dbReference type="EMBL" id="JAAECE010000009">
    <property type="protein sequence ID" value="KAF1797261.1"/>
    <property type="molecule type" value="Genomic_DNA"/>
</dbReference>
<name>A0A8H4B954_MUCCL</name>
<evidence type="ECO:0000313" key="2">
    <source>
        <dbReference type="EMBL" id="KAF1797261.1"/>
    </source>
</evidence>
<dbReference type="PANTHER" id="PTHR47349:SF1">
    <property type="entry name" value="AER328WP"/>
    <property type="match status" value="1"/>
</dbReference>
<comment type="caution">
    <text evidence="2">The sequence shown here is derived from an EMBL/GenBank/DDBJ whole genome shotgun (WGS) entry which is preliminary data.</text>
</comment>
<dbReference type="InterPro" id="IPR058933">
    <property type="entry name" value="YMC020W-like_ab_hydrolase"/>
</dbReference>
<evidence type="ECO:0000259" key="1">
    <source>
        <dbReference type="Pfam" id="PF26147"/>
    </source>
</evidence>
<sequence length="388" mass="43589">MLDKRIVVVGVHGWFPMKLVRSMIGEPTGTSIKFCEQMASGIKLYFESVHQVTLPDDAITMVPLEGEGKVEDRVNQLYTKLIDNSKWLEAVSSADVVLWATHSQGTPVSIMLLQRLLERGHIHVIRQSICVLAMAGISSGPFPALKGSLIVKYFEADAARELFEFMDSNSPISVKFRQSLAYVLKCGTKVVLTGSMQDQVVPLYSAIMSSVNHSSILRSIYIDGHIYSQDDFLITLIVFALKLRNSGLSDHDLLTHLSEVLAGSLYALEGGHSTIYEELEVYMTAIRYTFETAPFGKYTRRMSPSLQPKKSTLVEDAVLESFQATQQQNPFYLPWALHAVCTDPLILADEPLKEDLCRLQALFEQWNPTSARLRELKFRLDPLRTIKL</sequence>
<feature type="domain" description="YMC020W-like alpha/beta hydrolase" evidence="1">
    <location>
        <begin position="4"/>
        <end position="340"/>
    </location>
</feature>
<dbReference type="InterPro" id="IPR058934">
    <property type="entry name" value="YMC020W-like"/>
</dbReference>
<evidence type="ECO:0000313" key="3">
    <source>
        <dbReference type="Proteomes" id="UP000469890"/>
    </source>
</evidence>
<dbReference type="AlphaFoldDB" id="A0A8H4B954"/>
<protein>
    <recommendedName>
        <fullName evidence="1">YMC020W-like alpha/beta hydrolase domain-containing protein</fullName>
    </recommendedName>
</protein>
<gene>
    <name evidence="2" type="ORF">FB192DRAFT_1290715</name>
</gene>
<accession>A0A8H4B954</accession>
<organism evidence="2 3">
    <name type="scientific">Mucor circinelloides f. lusitanicus</name>
    <name type="common">Mucor racemosus var. lusitanicus</name>
    <dbReference type="NCBI Taxonomy" id="29924"/>
    <lineage>
        <taxon>Eukaryota</taxon>
        <taxon>Fungi</taxon>
        <taxon>Fungi incertae sedis</taxon>
        <taxon>Mucoromycota</taxon>
        <taxon>Mucoromycotina</taxon>
        <taxon>Mucoromycetes</taxon>
        <taxon>Mucorales</taxon>
        <taxon>Mucorineae</taxon>
        <taxon>Mucoraceae</taxon>
        <taxon>Mucor</taxon>
    </lineage>
</organism>
<dbReference type="Pfam" id="PF26147">
    <property type="entry name" value="AB_HYDROLASE_YMC0-YMC35"/>
    <property type="match status" value="1"/>
</dbReference>
<dbReference type="PANTHER" id="PTHR47349">
    <property type="entry name" value="CHROMOSOME 8, WHOLE GENOME SHOTGUN SEQUENCE"/>
    <property type="match status" value="1"/>
</dbReference>